<dbReference type="RefSeq" id="WP_046329666.1">
    <property type="nucleotide sequence ID" value="NZ_CP007501.1"/>
</dbReference>
<protein>
    <submittedName>
        <fullName evidence="1">Uncharacterized protein</fullName>
    </submittedName>
</protein>
<keyword evidence="2" id="KW-1185">Reference proteome</keyword>
<dbReference type="Proteomes" id="UP000061135">
    <property type="component" value="Chromosome"/>
</dbReference>
<sequence length="135" mass="15552">MTTLQMQDYWLGMRINGGRYAISTKFIHAVFLHPESEQLMKDLRINGVVVYKGEPICLRNHFQLLRFDQRGDSFVDWQQTLKQSSAPWIIVLRNGPQEGLGFRVNNIVGPFYAETIPDSSFFYHNGADYHLVGVS</sequence>
<dbReference type="STRING" id="1835254.CL55_00004190"/>
<proteinExistence type="predicted"/>
<dbReference type="KEGG" id="pdq:CL55_00004190"/>
<dbReference type="EMBL" id="CP007501">
    <property type="protein sequence ID" value="AKD24752.1"/>
    <property type="molecule type" value="Genomic_DNA"/>
</dbReference>
<dbReference type="HOGENOM" id="CLU_1883843_0_0_4"/>
<dbReference type="AlphaFoldDB" id="A0A0E3ZKQ8"/>
<reference evidence="1 2" key="1">
    <citation type="submission" date="2014-03" db="EMBL/GenBank/DDBJ databases">
        <title>Genome of Polynucleobacter strain MWH-MoK4.</title>
        <authorList>
            <person name="Hahn M.W."/>
        </authorList>
    </citation>
    <scope>NUCLEOTIDE SEQUENCE [LARGE SCALE GENOMIC DNA]</scope>
    <source>
        <strain evidence="1 2">MWH-MoK4</strain>
    </source>
</reference>
<gene>
    <name evidence="1" type="ORF">CL55_00004190</name>
</gene>
<evidence type="ECO:0000313" key="2">
    <source>
        <dbReference type="Proteomes" id="UP000061135"/>
    </source>
</evidence>
<accession>A0A0E3ZKQ8</accession>
<dbReference type="OrthoDB" id="21913at2"/>
<evidence type="ECO:0000313" key="1">
    <source>
        <dbReference type="EMBL" id="AKD24752.1"/>
    </source>
</evidence>
<dbReference type="PATRIC" id="fig|576611.7.peg.420"/>
<organism evidence="1 2">
    <name type="scientific">Polynucleobacter duraquae</name>
    <dbReference type="NCBI Taxonomy" id="1835254"/>
    <lineage>
        <taxon>Bacteria</taxon>
        <taxon>Pseudomonadati</taxon>
        <taxon>Pseudomonadota</taxon>
        <taxon>Betaproteobacteria</taxon>
        <taxon>Burkholderiales</taxon>
        <taxon>Burkholderiaceae</taxon>
        <taxon>Polynucleobacter</taxon>
    </lineage>
</organism>
<name>A0A0E3ZKQ8_9BURK</name>